<sequence>MEEIESKILNSPLDHALRTATKLKKNTDQMIKSIAEDLTRAQRWRQQLK</sequence>
<dbReference type="AlphaFoldDB" id="A6HV29"/>
<dbReference type="InterPro" id="IPR052655">
    <property type="entry name" value="AKNA_Centrosome-Trans_reg"/>
</dbReference>
<dbReference type="Proteomes" id="UP000234681">
    <property type="component" value="Chromosome 2"/>
</dbReference>
<organism evidence="1 2">
    <name type="scientific">Rattus norvegicus</name>
    <name type="common">Rat</name>
    <dbReference type="NCBI Taxonomy" id="10116"/>
    <lineage>
        <taxon>Eukaryota</taxon>
        <taxon>Metazoa</taxon>
        <taxon>Chordata</taxon>
        <taxon>Craniata</taxon>
        <taxon>Vertebrata</taxon>
        <taxon>Euteleostomi</taxon>
        <taxon>Mammalia</taxon>
        <taxon>Eutheria</taxon>
        <taxon>Euarchontoglires</taxon>
        <taxon>Glires</taxon>
        <taxon>Rodentia</taxon>
        <taxon>Myomorpha</taxon>
        <taxon>Muroidea</taxon>
        <taxon>Muridae</taxon>
        <taxon>Murinae</taxon>
        <taxon>Rattus</taxon>
    </lineage>
</organism>
<reference evidence="2" key="1">
    <citation type="submission" date="2005-09" db="EMBL/GenBank/DDBJ databases">
        <authorList>
            <person name="Mural R.J."/>
            <person name="Li P.W."/>
            <person name="Adams M.D."/>
            <person name="Amanatides P.G."/>
            <person name="Baden-Tillson H."/>
            <person name="Barnstead M."/>
            <person name="Chin S.H."/>
            <person name="Dew I."/>
            <person name="Evans C.A."/>
            <person name="Ferriera S."/>
            <person name="Flanigan M."/>
            <person name="Fosler C."/>
            <person name="Glodek A."/>
            <person name="Gu Z."/>
            <person name="Holt R.A."/>
            <person name="Jennings D."/>
            <person name="Kraft C.L."/>
            <person name="Lu F."/>
            <person name="Nguyen T."/>
            <person name="Nusskern D.R."/>
            <person name="Pfannkoch C.M."/>
            <person name="Sitter C."/>
            <person name="Sutton G.G."/>
            <person name="Venter J.C."/>
            <person name="Wang Z."/>
            <person name="Woodage T."/>
            <person name="Zheng X.H."/>
            <person name="Zhong F."/>
        </authorList>
    </citation>
    <scope>NUCLEOTIDE SEQUENCE [LARGE SCALE GENOMIC DNA]</scope>
    <source>
        <strain>BN</strain>
        <strain evidence="2">Sprague-Dawley</strain>
    </source>
</reference>
<evidence type="ECO:0000313" key="2">
    <source>
        <dbReference type="Proteomes" id="UP000234681"/>
    </source>
</evidence>
<proteinExistence type="predicted"/>
<accession>A6HV29</accession>
<name>A6HV29_RAT</name>
<evidence type="ECO:0000313" key="1">
    <source>
        <dbReference type="EMBL" id="EDL81965.1"/>
    </source>
</evidence>
<dbReference type="EMBL" id="CH473952">
    <property type="protein sequence ID" value="EDL81965.1"/>
    <property type="molecule type" value="Genomic_DNA"/>
</dbReference>
<protein>
    <submittedName>
        <fullName evidence="1">RCG28950</fullName>
    </submittedName>
</protein>
<gene>
    <name evidence="1" type="ORF">rCG_28950</name>
</gene>
<dbReference type="PANTHER" id="PTHR21510:SF16">
    <property type="entry name" value="PROTEIN AKNAD1"/>
    <property type="match status" value="1"/>
</dbReference>
<dbReference type="PANTHER" id="PTHR21510">
    <property type="entry name" value="AKNA DOMAIN-CONTAINING PROTEIN"/>
    <property type="match status" value="1"/>
</dbReference>